<dbReference type="AlphaFoldDB" id="A0A5B7IUS8"/>
<proteinExistence type="predicted"/>
<reference evidence="1 2" key="1">
    <citation type="submission" date="2019-05" db="EMBL/GenBank/DDBJ databases">
        <title>Another draft genome of Portunus trituberculatus and its Hox gene families provides insights of decapod evolution.</title>
        <authorList>
            <person name="Jeong J.-H."/>
            <person name="Song I."/>
            <person name="Kim S."/>
            <person name="Choi T."/>
            <person name="Kim D."/>
            <person name="Ryu S."/>
            <person name="Kim W."/>
        </authorList>
    </citation>
    <scope>NUCLEOTIDE SEQUENCE [LARGE SCALE GENOMIC DNA]</scope>
    <source>
        <tissue evidence="1">Muscle</tissue>
    </source>
</reference>
<comment type="caution">
    <text evidence="1">The sequence shown here is derived from an EMBL/GenBank/DDBJ whole genome shotgun (WGS) entry which is preliminary data.</text>
</comment>
<keyword evidence="2" id="KW-1185">Reference proteome</keyword>
<dbReference type="EMBL" id="VSRR010068442">
    <property type="protein sequence ID" value="MPC85426.1"/>
    <property type="molecule type" value="Genomic_DNA"/>
</dbReference>
<dbReference type="Proteomes" id="UP000324222">
    <property type="component" value="Unassembled WGS sequence"/>
</dbReference>
<sequence length="72" mass="7558">MRAVCDPTRASPTARPAVEAQLACLLVTANLLELLGNRSTLLTRCPVPTHLCLPLTEARLPGAASPVNVKPS</sequence>
<gene>
    <name evidence="1" type="ORF">E2C01_080201</name>
</gene>
<organism evidence="1 2">
    <name type="scientific">Portunus trituberculatus</name>
    <name type="common">Swimming crab</name>
    <name type="synonym">Neptunus trituberculatus</name>
    <dbReference type="NCBI Taxonomy" id="210409"/>
    <lineage>
        <taxon>Eukaryota</taxon>
        <taxon>Metazoa</taxon>
        <taxon>Ecdysozoa</taxon>
        <taxon>Arthropoda</taxon>
        <taxon>Crustacea</taxon>
        <taxon>Multicrustacea</taxon>
        <taxon>Malacostraca</taxon>
        <taxon>Eumalacostraca</taxon>
        <taxon>Eucarida</taxon>
        <taxon>Decapoda</taxon>
        <taxon>Pleocyemata</taxon>
        <taxon>Brachyura</taxon>
        <taxon>Eubrachyura</taxon>
        <taxon>Portunoidea</taxon>
        <taxon>Portunidae</taxon>
        <taxon>Portuninae</taxon>
        <taxon>Portunus</taxon>
    </lineage>
</organism>
<evidence type="ECO:0000313" key="2">
    <source>
        <dbReference type="Proteomes" id="UP000324222"/>
    </source>
</evidence>
<accession>A0A5B7IUS8</accession>
<name>A0A5B7IUS8_PORTR</name>
<evidence type="ECO:0000313" key="1">
    <source>
        <dbReference type="EMBL" id="MPC85426.1"/>
    </source>
</evidence>
<protein>
    <submittedName>
        <fullName evidence="1">Uncharacterized protein</fullName>
    </submittedName>
</protein>